<keyword evidence="13" id="KW-0472">Membrane</keyword>
<dbReference type="InterPro" id="IPR007708">
    <property type="entry name" value="DBR1_C"/>
</dbReference>
<evidence type="ECO:0000256" key="1">
    <source>
        <dbReference type="ARBA" id="ARBA00001936"/>
    </source>
</evidence>
<comment type="subcellular location">
    <subcellularLocation>
        <location evidence="4">Nucleus</location>
    </subcellularLocation>
</comment>
<dbReference type="GO" id="GO:0000398">
    <property type="term" value="P:mRNA splicing, via spliceosome"/>
    <property type="evidence" value="ECO:0007669"/>
    <property type="project" value="TreeGrafter"/>
</dbReference>
<name>A0A7J6YF35_TRYCR</name>
<evidence type="ECO:0000259" key="15">
    <source>
        <dbReference type="Pfam" id="PF05011"/>
    </source>
</evidence>
<evidence type="ECO:0000256" key="10">
    <source>
        <dbReference type="ARBA" id="ARBA00023004"/>
    </source>
</evidence>
<evidence type="ECO:0000256" key="3">
    <source>
        <dbReference type="ARBA" id="ARBA00001954"/>
    </source>
</evidence>
<dbReference type="Proteomes" id="UP000583944">
    <property type="component" value="Unassembled WGS sequence"/>
</dbReference>
<comment type="caution">
    <text evidence="16">The sequence shown here is derived from an EMBL/GenBank/DDBJ whole genome shotgun (WGS) entry which is preliminary data.</text>
</comment>
<evidence type="ECO:0000313" key="16">
    <source>
        <dbReference type="EMBL" id="KAF5225374.1"/>
    </source>
</evidence>
<dbReference type="GO" id="GO:0005634">
    <property type="term" value="C:nucleus"/>
    <property type="evidence" value="ECO:0007669"/>
    <property type="project" value="UniProtKB-SubCell"/>
</dbReference>
<dbReference type="VEuPathDB" id="TriTrypDB:ECC02_001552"/>
<dbReference type="VEuPathDB" id="TriTrypDB:BCY84_16880"/>
<dbReference type="InterPro" id="IPR029052">
    <property type="entry name" value="Metallo-depent_PP-like"/>
</dbReference>
<comment type="cofactor">
    <cofactor evidence="2">
        <name>Zn(2+)</name>
        <dbReference type="ChEBI" id="CHEBI:29105"/>
    </cofactor>
</comment>
<feature type="domain" description="Calcineurin-like phosphoesterase" evidence="14">
    <location>
        <begin position="100"/>
        <end position="361"/>
    </location>
</feature>
<dbReference type="SUPFAM" id="SSF56300">
    <property type="entry name" value="Metallo-dependent phosphatases"/>
    <property type="match status" value="1"/>
</dbReference>
<dbReference type="Pfam" id="PF05011">
    <property type="entry name" value="DBR1"/>
    <property type="match status" value="1"/>
</dbReference>
<evidence type="ECO:0000313" key="17">
    <source>
        <dbReference type="Proteomes" id="UP000583944"/>
    </source>
</evidence>
<dbReference type="GO" id="GO:0046872">
    <property type="term" value="F:metal ion binding"/>
    <property type="evidence" value="ECO:0007669"/>
    <property type="project" value="UniProtKB-KW"/>
</dbReference>
<gene>
    <name evidence="16" type="ORF">ECC02_001552</name>
</gene>
<dbReference type="PANTHER" id="PTHR12849">
    <property type="entry name" value="RNA LARIAT DEBRANCHING ENZYME"/>
    <property type="match status" value="1"/>
</dbReference>
<evidence type="ECO:0000256" key="11">
    <source>
        <dbReference type="ARBA" id="ARBA00023211"/>
    </source>
</evidence>
<dbReference type="PANTHER" id="PTHR12849:SF0">
    <property type="entry name" value="LARIAT DEBRANCHING ENZYME"/>
    <property type="match status" value="1"/>
</dbReference>
<proteinExistence type="inferred from homology"/>
<evidence type="ECO:0000256" key="13">
    <source>
        <dbReference type="SAM" id="Phobius"/>
    </source>
</evidence>
<keyword evidence="13" id="KW-1133">Transmembrane helix</keyword>
<organism evidence="16 17">
    <name type="scientific">Trypanosoma cruzi</name>
    <dbReference type="NCBI Taxonomy" id="5693"/>
    <lineage>
        <taxon>Eukaryota</taxon>
        <taxon>Discoba</taxon>
        <taxon>Euglenozoa</taxon>
        <taxon>Kinetoplastea</taxon>
        <taxon>Metakinetoplastina</taxon>
        <taxon>Trypanosomatida</taxon>
        <taxon>Trypanosomatidae</taxon>
        <taxon>Trypanosoma</taxon>
        <taxon>Schizotrypanum</taxon>
    </lineage>
</organism>
<evidence type="ECO:0000256" key="4">
    <source>
        <dbReference type="ARBA" id="ARBA00004123"/>
    </source>
</evidence>
<keyword evidence="6" id="KW-0507">mRNA processing</keyword>
<keyword evidence="11" id="KW-0464">Manganese</keyword>
<accession>A0A7J6YF35</accession>
<comment type="cofactor">
    <cofactor evidence="1">
        <name>Mn(2+)</name>
        <dbReference type="ChEBI" id="CHEBI:29035"/>
    </cofactor>
</comment>
<sequence length="557" mass="61960">MNERCFMLFPCALLLLFLLFFCFCCRGYRCAALSVHITLLFFLFFFVFYYRLSGGKGCRFVVYKMSLVHHFFHVKGGVTTNTAKNNTGSSDSGTAAETIHVAVQGCCHGELDRIYAACAAHEKATGRRIEFLLCCGDFQAVRDEVDLRSMAVPQKYCVLGDFLAYHRREKHAPYLTLFVGGNHEGSDWLATECYGGFLAPNIYYIGHSGAVIVDDCVTVAGLSGIFKGHDYARPYPGRPFHASEAAKRSAYHVRRIEVEKLRAFSQALERMRQPASSPVTASMAGPSASPSRCAGEFPHIDLFLSHDWPAGITKYGDETQLLRYKPFFEEDIRHGALGNPHTMTLLRAVKPRYWLAAHLHCQFEATIPHHDVENDAAAAGVPRATKFLALDKCSKGKGFIDFIDVRVSRGAHFTTEKNRERTAREQERVVHHPLWLEVLRETHGFLTSNSNEWSAGSCALLRLTPDELRQRGVWLLARSTASVLEALVLPPAPLQRPSAGGEWRPPPHAHERPVAKTVATSAALAPSAWDFAAEDLVVTEDTAGSPQFTEGEQEPKK</sequence>
<evidence type="ECO:0008006" key="18">
    <source>
        <dbReference type="Google" id="ProtNLM"/>
    </source>
</evidence>
<keyword evidence="9" id="KW-0862">Zinc</keyword>
<comment type="cofactor">
    <cofactor evidence="3">
        <name>Fe(2+)</name>
        <dbReference type="ChEBI" id="CHEBI:29033"/>
    </cofactor>
</comment>
<protein>
    <recommendedName>
        <fullName evidence="18">Lariat debranching enzyme C-terminal domain-containing protein</fullName>
    </recommendedName>
</protein>
<dbReference type="EMBL" id="JABDHM010000007">
    <property type="protein sequence ID" value="KAF5225374.1"/>
    <property type="molecule type" value="Genomic_DNA"/>
</dbReference>
<dbReference type="CDD" id="cd00844">
    <property type="entry name" value="MPP_Dbr1_N"/>
    <property type="match status" value="1"/>
</dbReference>
<evidence type="ECO:0000256" key="8">
    <source>
        <dbReference type="ARBA" id="ARBA00022801"/>
    </source>
</evidence>
<keyword evidence="13" id="KW-0812">Transmembrane</keyword>
<evidence type="ECO:0000256" key="6">
    <source>
        <dbReference type="ARBA" id="ARBA00022664"/>
    </source>
</evidence>
<dbReference type="Pfam" id="PF00149">
    <property type="entry name" value="Metallophos"/>
    <property type="match status" value="1"/>
</dbReference>
<dbReference type="InterPro" id="IPR004843">
    <property type="entry name" value="Calcineurin-like_PHP"/>
</dbReference>
<keyword evidence="7" id="KW-0479">Metal-binding</keyword>
<evidence type="ECO:0000256" key="12">
    <source>
        <dbReference type="ARBA" id="ARBA00023242"/>
    </source>
</evidence>
<evidence type="ECO:0000256" key="7">
    <source>
        <dbReference type="ARBA" id="ARBA00022723"/>
    </source>
</evidence>
<comment type="similarity">
    <text evidence="5">Belongs to the lariat debranching enzyme family.</text>
</comment>
<evidence type="ECO:0000256" key="5">
    <source>
        <dbReference type="ARBA" id="ARBA00006045"/>
    </source>
</evidence>
<feature type="transmembrane region" description="Helical" evidence="13">
    <location>
        <begin position="34"/>
        <end position="52"/>
    </location>
</feature>
<reference evidence="16 17" key="1">
    <citation type="journal article" date="2019" name="Genome Biol. Evol.">
        <title>Nanopore Sequencing Significantly Improves Genome Assembly of the Protozoan Parasite Trypanosoma cruzi.</title>
        <authorList>
            <person name="Diaz-Viraque F."/>
            <person name="Pita S."/>
            <person name="Greif G."/>
            <person name="de Souza R.C.M."/>
            <person name="Iraola G."/>
            <person name="Robello C."/>
        </authorList>
    </citation>
    <scope>NUCLEOTIDE SEQUENCE [LARGE SCALE GENOMIC DNA]</scope>
    <source>
        <strain evidence="16 17">Berenice</strain>
    </source>
</reference>
<keyword evidence="10" id="KW-0408">Iron</keyword>
<dbReference type="AlphaFoldDB" id="A0A7J6YF35"/>
<dbReference type="InterPro" id="IPR041816">
    <property type="entry name" value="Dbr1_N"/>
</dbReference>
<evidence type="ECO:0000259" key="14">
    <source>
        <dbReference type="Pfam" id="PF00149"/>
    </source>
</evidence>
<keyword evidence="8" id="KW-0378">Hydrolase</keyword>
<evidence type="ECO:0000256" key="2">
    <source>
        <dbReference type="ARBA" id="ARBA00001947"/>
    </source>
</evidence>
<evidence type="ECO:0000256" key="9">
    <source>
        <dbReference type="ARBA" id="ARBA00022833"/>
    </source>
</evidence>
<keyword evidence="12" id="KW-0539">Nucleus</keyword>
<feature type="domain" description="Lariat debranching enzyme C-terminal" evidence="15">
    <location>
        <begin position="383"/>
        <end position="453"/>
    </location>
</feature>
<dbReference type="GO" id="GO:0008419">
    <property type="term" value="F:RNA lariat debranching enzyme activity"/>
    <property type="evidence" value="ECO:0007669"/>
    <property type="project" value="TreeGrafter"/>
</dbReference>